<dbReference type="SUPFAM" id="SSF56519">
    <property type="entry name" value="Penicillin binding protein dimerisation domain"/>
    <property type="match status" value="1"/>
</dbReference>
<dbReference type="InterPro" id="IPR050515">
    <property type="entry name" value="Beta-lactam/transpept"/>
</dbReference>
<dbReference type="PANTHER" id="PTHR30627:SF1">
    <property type="entry name" value="PEPTIDOGLYCAN D,D-TRANSPEPTIDASE FTSI"/>
    <property type="match status" value="1"/>
</dbReference>
<evidence type="ECO:0000256" key="2">
    <source>
        <dbReference type="ARBA" id="ARBA00022645"/>
    </source>
</evidence>
<feature type="domain" description="Penicillin-binding protein dimerisation" evidence="6">
    <location>
        <begin position="68"/>
        <end position="179"/>
    </location>
</feature>
<dbReference type="InterPro" id="IPR001460">
    <property type="entry name" value="PCN-bd_Tpept"/>
</dbReference>
<keyword evidence="2" id="KW-0121">Carboxypeptidase</keyword>
<sequence>MSDLGTTHSSTITLEGARKARRHMTQSRIRLSLIVALLLFGVVGARLINIANTEVAENNSGHERPALTATRPEILDRSGRQLAVDIQVPSLFAEPRRIVDVDEAVDALSAELPQMDKKLLRERLDGDEGFVWLQRELTPQQKARILRLGIPGVDFVTESRRFYPGGAVASHILGAVNVDNVGIAGIERYLDGQDVALLQELGLARNRSLQPVNLSIDLRVQHIMHNQLMDALDRYQAIAAAGVMMDVNTGEIVALVSLPDFDPNEPASALEEGRLNRITAGKFELGSVFKTMTMAATLDSGKVQITDKFDATKAVRFGRFSIGDFHGKNRVLSVPEVYKYSSNIGTIKMMQMIGKDAYRSFLGKMGFEGAPTIELPERTSSKIADSFGEVEAATASFGHGFSVTPLHLATAISALVNGGNYVEPTLFPRDEIAALSSAKQVVSERTSNYIRYLMRLNALEGSGRKASPDGYRVGGKTGTAEKVVDGKYSSDKSLAVFASAFPMDAPKYAMVILVDEPKRENEQSGRTAAWNAGEVTGRIIEKVAPMLGVMPNHDPEIDAQLVPVELRQLGEI</sequence>
<dbReference type="GO" id="GO:0004180">
    <property type="term" value="F:carboxypeptidase activity"/>
    <property type="evidence" value="ECO:0007669"/>
    <property type="project" value="UniProtKB-KW"/>
</dbReference>
<dbReference type="InterPro" id="IPR005311">
    <property type="entry name" value="PBP_dimer"/>
</dbReference>
<proteinExistence type="predicted"/>
<keyword evidence="3 4" id="KW-0472">Membrane</keyword>
<keyword evidence="8" id="KW-1185">Reference proteome</keyword>
<dbReference type="InterPro" id="IPR036138">
    <property type="entry name" value="PBP_dimer_sf"/>
</dbReference>
<reference evidence="7 8" key="1">
    <citation type="submission" date="2017-05" db="EMBL/GenBank/DDBJ databases">
        <title>Genome Analysis of Maritalea myrionectae HL2708#5.</title>
        <authorList>
            <consortium name="Cotde Inc.-PKNU"/>
            <person name="Jang D."/>
            <person name="Oh H.-M."/>
        </authorList>
    </citation>
    <scope>NUCLEOTIDE SEQUENCE [LARGE SCALE GENOMIC DNA]</scope>
    <source>
        <strain evidence="7 8">HL2708#5</strain>
    </source>
</reference>
<evidence type="ECO:0000259" key="5">
    <source>
        <dbReference type="Pfam" id="PF00905"/>
    </source>
</evidence>
<dbReference type="EMBL" id="CP021330">
    <property type="protein sequence ID" value="AVX03948.1"/>
    <property type="molecule type" value="Genomic_DNA"/>
</dbReference>
<feature type="transmembrane region" description="Helical" evidence="4">
    <location>
        <begin position="29"/>
        <end position="48"/>
    </location>
</feature>
<keyword evidence="4" id="KW-1133">Transmembrane helix</keyword>
<evidence type="ECO:0000313" key="7">
    <source>
        <dbReference type="EMBL" id="AVX03948.1"/>
    </source>
</evidence>
<dbReference type="GO" id="GO:0005886">
    <property type="term" value="C:plasma membrane"/>
    <property type="evidence" value="ECO:0007669"/>
    <property type="project" value="TreeGrafter"/>
</dbReference>
<name>A0A2R4MD32_9HYPH</name>
<dbReference type="Gene3D" id="3.90.1310.10">
    <property type="entry name" value="Penicillin-binding protein 2a (Domain 2)"/>
    <property type="match status" value="1"/>
</dbReference>
<comment type="subcellular location">
    <subcellularLocation>
        <location evidence="1">Membrane</location>
    </subcellularLocation>
</comment>
<evidence type="ECO:0000256" key="1">
    <source>
        <dbReference type="ARBA" id="ARBA00004370"/>
    </source>
</evidence>
<evidence type="ECO:0000313" key="8">
    <source>
        <dbReference type="Proteomes" id="UP000258927"/>
    </source>
</evidence>
<gene>
    <name evidence="7" type="ORF">MXMO3_01418</name>
</gene>
<dbReference type="InterPro" id="IPR012338">
    <property type="entry name" value="Beta-lactam/transpept-like"/>
</dbReference>
<dbReference type="GO" id="GO:0071555">
    <property type="term" value="P:cell wall organization"/>
    <property type="evidence" value="ECO:0007669"/>
    <property type="project" value="TreeGrafter"/>
</dbReference>
<dbReference type="Proteomes" id="UP000258927">
    <property type="component" value="Chromosome"/>
</dbReference>
<evidence type="ECO:0000259" key="6">
    <source>
        <dbReference type="Pfam" id="PF03717"/>
    </source>
</evidence>
<protein>
    <submittedName>
        <fullName evidence="7">Peptidoglycan synthase FtsI</fullName>
    </submittedName>
</protein>
<dbReference type="AlphaFoldDB" id="A0A2R4MD32"/>
<dbReference type="PANTHER" id="PTHR30627">
    <property type="entry name" value="PEPTIDOGLYCAN D,D-TRANSPEPTIDASE"/>
    <property type="match status" value="1"/>
</dbReference>
<dbReference type="SUPFAM" id="SSF56601">
    <property type="entry name" value="beta-lactamase/transpeptidase-like"/>
    <property type="match status" value="1"/>
</dbReference>
<keyword evidence="2" id="KW-0378">Hydrolase</keyword>
<keyword evidence="4" id="KW-0812">Transmembrane</keyword>
<dbReference type="KEGG" id="mmyr:MXMO3_01418"/>
<dbReference type="Gene3D" id="3.40.710.10">
    <property type="entry name" value="DD-peptidase/beta-lactamase superfamily"/>
    <property type="match status" value="1"/>
</dbReference>
<feature type="domain" description="Penicillin-binding protein transpeptidase" evidence="5">
    <location>
        <begin position="242"/>
        <end position="525"/>
    </location>
</feature>
<dbReference type="Pfam" id="PF00905">
    <property type="entry name" value="Transpeptidase"/>
    <property type="match status" value="1"/>
</dbReference>
<dbReference type="Gene3D" id="3.30.450.330">
    <property type="match status" value="1"/>
</dbReference>
<evidence type="ECO:0000256" key="3">
    <source>
        <dbReference type="ARBA" id="ARBA00023136"/>
    </source>
</evidence>
<organism evidence="7 8">
    <name type="scientific">Maritalea myrionectae</name>
    <dbReference type="NCBI Taxonomy" id="454601"/>
    <lineage>
        <taxon>Bacteria</taxon>
        <taxon>Pseudomonadati</taxon>
        <taxon>Pseudomonadota</taxon>
        <taxon>Alphaproteobacteria</taxon>
        <taxon>Hyphomicrobiales</taxon>
        <taxon>Devosiaceae</taxon>
        <taxon>Maritalea</taxon>
    </lineage>
</organism>
<dbReference type="RefSeq" id="WP_027834456.1">
    <property type="nucleotide sequence ID" value="NZ_CP021330.1"/>
</dbReference>
<dbReference type="STRING" id="1122213.GCA_000423365_01376"/>
<dbReference type="GO" id="GO:0008658">
    <property type="term" value="F:penicillin binding"/>
    <property type="evidence" value="ECO:0007669"/>
    <property type="project" value="InterPro"/>
</dbReference>
<keyword evidence="2" id="KW-0645">Protease</keyword>
<evidence type="ECO:0000256" key="4">
    <source>
        <dbReference type="SAM" id="Phobius"/>
    </source>
</evidence>
<dbReference type="Pfam" id="PF03717">
    <property type="entry name" value="PBP_dimer"/>
    <property type="match status" value="1"/>
</dbReference>
<accession>A0A2R4MD32</accession>